<dbReference type="InterPro" id="IPR014776">
    <property type="entry name" value="4pyrrole_Mease_sub2"/>
</dbReference>
<comment type="catalytic activity">
    <reaction evidence="8">
        <text>2-[(3S)-amino-3-carboxypropyl]-L-histidyl-[translation elongation factor 2] + 4 S-adenosyl-L-methionine = diphthine methyl ester-[translation elongation factor 2] + 4 S-adenosyl-L-homocysteine + 3 H(+)</text>
        <dbReference type="Rhea" id="RHEA:42652"/>
        <dbReference type="Rhea" id="RHEA-COMP:9749"/>
        <dbReference type="Rhea" id="RHEA-COMP:10173"/>
        <dbReference type="ChEBI" id="CHEBI:15378"/>
        <dbReference type="ChEBI" id="CHEBI:57856"/>
        <dbReference type="ChEBI" id="CHEBI:59789"/>
        <dbReference type="ChEBI" id="CHEBI:73995"/>
        <dbReference type="ChEBI" id="CHEBI:79005"/>
        <dbReference type="EC" id="2.1.1.314"/>
    </reaction>
</comment>
<gene>
    <name evidence="11" type="ORF">DI09_237p30</name>
</gene>
<feature type="binding site" evidence="9">
    <location>
        <position position="196"/>
    </location>
    <ligand>
        <name>S-adenosyl-L-methionine</name>
        <dbReference type="ChEBI" id="CHEBI:59789"/>
    </ligand>
</feature>
<feature type="binding site" evidence="9">
    <location>
        <position position="285"/>
    </location>
    <ligand>
        <name>S-adenosyl-L-methionine</name>
        <dbReference type="ChEBI" id="CHEBI:59789"/>
    </ligand>
</feature>
<evidence type="ECO:0000256" key="2">
    <source>
        <dbReference type="ARBA" id="ARBA00005156"/>
    </source>
</evidence>
<evidence type="ECO:0000256" key="6">
    <source>
        <dbReference type="ARBA" id="ARBA00022679"/>
    </source>
</evidence>
<dbReference type="Proteomes" id="UP000029725">
    <property type="component" value="Unassembled WGS sequence"/>
</dbReference>
<comment type="pathway">
    <text evidence="2">Protein modification; peptidyl-diphthamide biosynthesis.</text>
</comment>
<dbReference type="PIRSF" id="PIRSF036432">
    <property type="entry name" value="Diphthine_synth"/>
    <property type="match status" value="1"/>
</dbReference>
<feature type="binding site" evidence="9">
    <location>
        <position position="116"/>
    </location>
    <ligand>
        <name>S-adenosyl-L-methionine</name>
        <dbReference type="ChEBI" id="CHEBI:59789"/>
    </ligand>
</feature>
<keyword evidence="7 9" id="KW-0949">S-adenosyl-L-methionine</keyword>
<protein>
    <recommendedName>
        <fullName evidence="4">diphthine methyl ester synthase</fullName>
        <ecNumber evidence="4">2.1.1.314</ecNumber>
    </recommendedName>
</protein>
<evidence type="ECO:0000256" key="3">
    <source>
        <dbReference type="ARBA" id="ARBA00006729"/>
    </source>
</evidence>
<feature type="domain" description="Tetrapyrrole methylase" evidence="10">
    <location>
        <begin position="1"/>
        <end position="197"/>
    </location>
</feature>
<evidence type="ECO:0000256" key="8">
    <source>
        <dbReference type="ARBA" id="ARBA00048752"/>
    </source>
</evidence>
<feature type="binding site" evidence="9">
    <location>
        <position position="9"/>
    </location>
    <ligand>
        <name>S-adenosyl-L-methionine</name>
        <dbReference type="ChEBI" id="CHEBI:59789"/>
    </ligand>
</feature>
<dbReference type="Pfam" id="PF00590">
    <property type="entry name" value="TP_methylase"/>
    <property type="match status" value="1"/>
</dbReference>
<dbReference type="InterPro" id="IPR000878">
    <property type="entry name" value="4pyrrol_Mease"/>
</dbReference>
<evidence type="ECO:0000256" key="1">
    <source>
        <dbReference type="ARBA" id="ARBA00004006"/>
    </source>
</evidence>
<evidence type="ECO:0000259" key="10">
    <source>
        <dbReference type="Pfam" id="PF00590"/>
    </source>
</evidence>
<reference evidence="11 12" key="1">
    <citation type="submission" date="2014-04" db="EMBL/GenBank/DDBJ databases">
        <title>A new species of microsporidia sheds light on the evolution of extreme parasitism.</title>
        <authorList>
            <person name="Haag K.L."/>
            <person name="James T.Y."/>
            <person name="Larsson R."/>
            <person name="Schaer T.M."/>
            <person name="Refardt D."/>
            <person name="Pombert J.-F."/>
            <person name="Ebert D."/>
        </authorList>
    </citation>
    <scope>NUCLEOTIDE SEQUENCE [LARGE SCALE GENOMIC DNA]</scope>
    <source>
        <strain evidence="11 12">UGP3</strain>
        <tissue evidence="11">Spores</tissue>
    </source>
</reference>
<evidence type="ECO:0000256" key="7">
    <source>
        <dbReference type="ARBA" id="ARBA00022691"/>
    </source>
</evidence>
<evidence type="ECO:0000256" key="4">
    <source>
        <dbReference type="ARBA" id="ARBA00011927"/>
    </source>
</evidence>
<dbReference type="NCBIfam" id="TIGR00522">
    <property type="entry name" value="dph5"/>
    <property type="match status" value="1"/>
</dbReference>
<dbReference type="Gene3D" id="3.40.1010.10">
    <property type="entry name" value="Cobalt-precorrin-4 Transmethylase, Domain 1"/>
    <property type="match status" value="1"/>
</dbReference>
<dbReference type="GO" id="GO:0017183">
    <property type="term" value="P:protein histidyl modification to diphthamide"/>
    <property type="evidence" value="ECO:0007669"/>
    <property type="project" value="UniProtKB-UniPathway"/>
</dbReference>
<comment type="caution">
    <text evidence="11">The sequence shown here is derived from an EMBL/GenBank/DDBJ whole genome shotgun (WGS) entry which is preliminary data.</text>
</comment>
<dbReference type="VEuPathDB" id="MicrosporidiaDB:DI09_237p30"/>
<dbReference type="HOGENOM" id="CLU_066040_1_0_1"/>
<dbReference type="InterPro" id="IPR004551">
    <property type="entry name" value="Dphthn_synthase"/>
</dbReference>
<dbReference type="OrthoDB" id="2516at2759"/>
<name>A0A098VSK0_9MICR</name>
<keyword evidence="5" id="KW-0489">Methyltransferase</keyword>
<organism evidence="11 12">
    <name type="scientific">Mitosporidium daphniae</name>
    <dbReference type="NCBI Taxonomy" id="1485682"/>
    <lineage>
        <taxon>Eukaryota</taxon>
        <taxon>Fungi</taxon>
        <taxon>Fungi incertae sedis</taxon>
        <taxon>Microsporidia</taxon>
        <taxon>Mitosporidium</taxon>
    </lineage>
</organism>
<feature type="binding site" evidence="9">
    <location>
        <begin position="144"/>
        <end position="145"/>
    </location>
    <ligand>
        <name>S-adenosyl-L-methionine</name>
        <dbReference type="ChEBI" id="CHEBI:59789"/>
    </ligand>
</feature>
<evidence type="ECO:0000256" key="9">
    <source>
        <dbReference type="PIRSR" id="PIRSR036432-1"/>
    </source>
</evidence>
<dbReference type="Gene3D" id="3.30.950.10">
    <property type="entry name" value="Methyltransferase, Cobalt-precorrin-4 Transmethylase, Domain 2"/>
    <property type="match status" value="1"/>
</dbReference>
<dbReference type="PANTHER" id="PTHR10882">
    <property type="entry name" value="DIPHTHINE SYNTHASE"/>
    <property type="match status" value="1"/>
</dbReference>
<keyword evidence="12" id="KW-1185">Reference proteome</keyword>
<evidence type="ECO:0000256" key="5">
    <source>
        <dbReference type="ARBA" id="ARBA00022603"/>
    </source>
</evidence>
<dbReference type="EMBL" id="JMKJ01000152">
    <property type="protein sequence ID" value="KGG51957.1"/>
    <property type="molecule type" value="Genomic_DNA"/>
</dbReference>
<evidence type="ECO:0000313" key="11">
    <source>
        <dbReference type="EMBL" id="KGG51957.1"/>
    </source>
</evidence>
<proteinExistence type="inferred from homology"/>
<dbReference type="GeneID" id="25259159"/>
<dbReference type="PANTHER" id="PTHR10882:SF0">
    <property type="entry name" value="DIPHTHINE METHYL ESTER SYNTHASE"/>
    <property type="match status" value="1"/>
</dbReference>
<evidence type="ECO:0000313" key="12">
    <source>
        <dbReference type="Proteomes" id="UP000029725"/>
    </source>
</evidence>
<dbReference type="GO" id="GO:0032259">
    <property type="term" value="P:methylation"/>
    <property type="evidence" value="ECO:0007669"/>
    <property type="project" value="UniProtKB-KW"/>
</dbReference>
<accession>A0A098VSK0</accession>
<dbReference type="InterPro" id="IPR014777">
    <property type="entry name" value="4pyrrole_Mease_sub1"/>
</dbReference>
<comment type="similarity">
    <text evidence="3">Belongs to the diphthine synthase family.</text>
</comment>
<dbReference type="GO" id="GO:0141133">
    <property type="term" value="F:diphthine methyl ester synthase activity"/>
    <property type="evidence" value="ECO:0007669"/>
    <property type="project" value="UniProtKB-EC"/>
</dbReference>
<dbReference type="SUPFAM" id="SSF53790">
    <property type="entry name" value="Tetrapyrrole methylase"/>
    <property type="match status" value="1"/>
</dbReference>
<dbReference type="EC" id="2.1.1.314" evidence="4"/>
<dbReference type="InterPro" id="IPR035996">
    <property type="entry name" value="4pyrrol_Methylase_sf"/>
</dbReference>
<comment type="function">
    <text evidence="1">S-adenosyl-L-methionine-dependent methyltransferase that catalyzes four methylations of the modified target histidine residue in translation elongation factor 2 (EF-2), to form an intermediate called diphthine methyl ester. The four successive methylation reactions represent the second step of diphthamide biosynthesis.</text>
</comment>
<keyword evidence="6" id="KW-0808">Transferase</keyword>
<sequence>MLFLVGLGLGTEKDITLRGLEAIQSSSLILLESYTSLIGCIDWSESSYSTSLADSRSMKSLDTQSGFVKALERLSAQYGGKSIRIASRWEIESSNENAGFLHVAKKENVALLVVGDPLFATTHTDLLVRCKRASIAYQVIHNASIMNAVGSTGISMYAFGPSISVPFFTENWRPYSFYEKLEKNLVNKEQHTLLLLDIKVKEPTEEELACGRVENPKSWIPPSFMSIRVAIEQLFEAESVIKRGVVSSSTLAVGIARAGHSSQLIASGTLTQLRDYGDAWGAPLHALVIPATSQLHELEWDMIRSFSI</sequence>
<dbReference type="CDD" id="cd11647">
    <property type="entry name" value="DHP5_DphB"/>
    <property type="match status" value="1"/>
</dbReference>
<dbReference type="AlphaFoldDB" id="A0A098VSK0"/>
<dbReference type="RefSeq" id="XP_013238393.1">
    <property type="nucleotide sequence ID" value="XM_013382939.1"/>
</dbReference>
<feature type="binding site" evidence="9">
    <location>
        <position position="258"/>
    </location>
    <ligand>
        <name>S-adenosyl-L-methionine</name>
        <dbReference type="ChEBI" id="CHEBI:59789"/>
    </ligand>
</feature>
<dbReference type="UniPathway" id="UPA00559"/>